<dbReference type="GO" id="GO:0004198">
    <property type="term" value="F:calcium-dependent cysteine-type endopeptidase activity"/>
    <property type="evidence" value="ECO:0007669"/>
    <property type="project" value="InterPro"/>
</dbReference>
<dbReference type="EMBL" id="CAJNOK010009412">
    <property type="protein sequence ID" value="CAF1089406.1"/>
    <property type="molecule type" value="Genomic_DNA"/>
</dbReference>
<dbReference type="PROSITE" id="PS01358">
    <property type="entry name" value="ZF_RANBP2_1"/>
    <property type="match status" value="1"/>
</dbReference>
<dbReference type="OrthoDB" id="424753at2759"/>
<feature type="domain" description="Calpain catalytic" evidence="5">
    <location>
        <begin position="159"/>
        <end position="222"/>
    </location>
</feature>
<feature type="non-terminal residue" evidence="6">
    <location>
        <position position="1"/>
    </location>
</feature>
<dbReference type="AlphaFoldDB" id="A0A814FV33"/>
<evidence type="ECO:0000259" key="5">
    <source>
        <dbReference type="PROSITE" id="PS50203"/>
    </source>
</evidence>
<evidence type="ECO:0000256" key="4">
    <source>
        <dbReference type="PROSITE-ProRule" id="PRU00239"/>
    </source>
</evidence>
<evidence type="ECO:0000256" key="2">
    <source>
        <dbReference type="ARBA" id="ARBA00022771"/>
    </source>
</evidence>
<dbReference type="PROSITE" id="PS50203">
    <property type="entry name" value="CALPAIN_CAT"/>
    <property type="match status" value="1"/>
</dbReference>
<protein>
    <recommendedName>
        <fullName evidence="5">Calpain catalytic domain-containing protein</fullName>
    </recommendedName>
</protein>
<proteinExistence type="predicted"/>
<dbReference type="InterPro" id="IPR038765">
    <property type="entry name" value="Papain-like_cys_pep_sf"/>
</dbReference>
<evidence type="ECO:0000256" key="3">
    <source>
        <dbReference type="ARBA" id="ARBA00022833"/>
    </source>
</evidence>
<comment type="caution">
    <text evidence="4">Lacks conserved residue(s) required for the propagation of feature annotation.</text>
</comment>
<evidence type="ECO:0000313" key="6">
    <source>
        <dbReference type="EMBL" id="CAF0986216.1"/>
    </source>
</evidence>
<keyword evidence="2" id="KW-0863">Zinc-finger</keyword>
<dbReference type="EMBL" id="CAJOBA010009428">
    <property type="protein sequence ID" value="CAF3851101.1"/>
    <property type="molecule type" value="Genomic_DNA"/>
</dbReference>
<evidence type="ECO:0000313" key="10">
    <source>
        <dbReference type="Proteomes" id="UP000663829"/>
    </source>
</evidence>
<dbReference type="Proteomes" id="UP000682733">
    <property type="component" value="Unassembled WGS sequence"/>
</dbReference>
<dbReference type="Gene3D" id="2.30.30.380">
    <property type="entry name" value="Zn-finger domain of Sec23/24"/>
    <property type="match status" value="1"/>
</dbReference>
<evidence type="ECO:0000256" key="1">
    <source>
        <dbReference type="ARBA" id="ARBA00022723"/>
    </source>
</evidence>
<dbReference type="Pfam" id="PF00648">
    <property type="entry name" value="Peptidase_C2"/>
    <property type="match status" value="1"/>
</dbReference>
<organism evidence="6 10">
    <name type="scientific">Didymodactylos carnosus</name>
    <dbReference type="NCBI Taxonomy" id="1234261"/>
    <lineage>
        <taxon>Eukaryota</taxon>
        <taxon>Metazoa</taxon>
        <taxon>Spiralia</taxon>
        <taxon>Gnathifera</taxon>
        <taxon>Rotifera</taxon>
        <taxon>Eurotatoria</taxon>
        <taxon>Bdelloidea</taxon>
        <taxon>Philodinida</taxon>
        <taxon>Philodinidae</taxon>
        <taxon>Didymodactylos</taxon>
    </lineage>
</organism>
<evidence type="ECO:0000313" key="7">
    <source>
        <dbReference type="EMBL" id="CAF1089406.1"/>
    </source>
</evidence>
<reference evidence="6" key="1">
    <citation type="submission" date="2021-02" db="EMBL/GenBank/DDBJ databases">
        <authorList>
            <person name="Nowell W R."/>
        </authorList>
    </citation>
    <scope>NUCLEOTIDE SEQUENCE</scope>
</reference>
<dbReference type="InterPro" id="IPR001300">
    <property type="entry name" value="Peptidase_C2_calpain_cat"/>
</dbReference>
<comment type="caution">
    <text evidence="6">The sequence shown here is derived from an EMBL/GenBank/DDBJ whole genome shotgun (WGS) entry which is preliminary data.</text>
</comment>
<dbReference type="InterPro" id="IPR001876">
    <property type="entry name" value="Znf_RanBP2"/>
</dbReference>
<gene>
    <name evidence="6" type="ORF">GPM918_LOCUS13016</name>
    <name evidence="7" type="ORF">OVA965_LOCUS18740</name>
    <name evidence="8" type="ORF">SRO942_LOCUS13016</name>
    <name evidence="9" type="ORF">TMI583_LOCUS18751</name>
</gene>
<dbReference type="SUPFAM" id="SSF54001">
    <property type="entry name" value="Cysteine proteinases"/>
    <property type="match status" value="1"/>
</dbReference>
<keyword evidence="10" id="KW-1185">Reference proteome</keyword>
<dbReference type="GO" id="GO:0006508">
    <property type="term" value="P:proteolysis"/>
    <property type="evidence" value="ECO:0007669"/>
    <property type="project" value="InterPro"/>
</dbReference>
<keyword evidence="1" id="KW-0479">Metal-binding</keyword>
<dbReference type="Proteomes" id="UP000663829">
    <property type="component" value="Unassembled WGS sequence"/>
</dbReference>
<evidence type="ECO:0000313" key="9">
    <source>
        <dbReference type="EMBL" id="CAF3851101.1"/>
    </source>
</evidence>
<evidence type="ECO:0000313" key="8">
    <source>
        <dbReference type="EMBL" id="CAF3758496.1"/>
    </source>
</evidence>
<dbReference type="SMART" id="SM00547">
    <property type="entry name" value="ZnF_RBZ"/>
    <property type="match status" value="2"/>
</dbReference>
<dbReference type="InterPro" id="IPR036443">
    <property type="entry name" value="Znf_RanBP2_sf"/>
</dbReference>
<dbReference type="Proteomes" id="UP000677228">
    <property type="component" value="Unassembled WGS sequence"/>
</dbReference>
<dbReference type="Proteomes" id="UP000681722">
    <property type="component" value="Unassembled WGS sequence"/>
</dbReference>
<dbReference type="SUPFAM" id="SSF90209">
    <property type="entry name" value="Ran binding protein zinc finger-like"/>
    <property type="match status" value="1"/>
</dbReference>
<keyword evidence="3" id="KW-0862">Zinc</keyword>
<dbReference type="EMBL" id="CAJNOQ010002924">
    <property type="protein sequence ID" value="CAF0986216.1"/>
    <property type="molecule type" value="Genomic_DNA"/>
</dbReference>
<accession>A0A814FV33</accession>
<dbReference type="EMBL" id="CAJOBC010002924">
    <property type="protein sequence ID" value="CAF3758496.1"/>
    <property type="molecule type" value="Genomic_DNA"/>
</dbReference>
<name>A0A814FV33_9BILA</name>
<sequence>MDVKTWSCPKCSLINPMEMSTCEVCYYSNEHPTIWNCFYCTFLNIQETNVCEMCSGLRNKSQKEQSLQNHTISSLCQKCQKSTSNGKSICATCERTPGGLVNSLTPRGLINSSMTLNRSLSTASKHMSLLVVERQKNDETDAEKISRAITRYCRSANIHFVDDSFPPISRSIGDDRLGAKCSQWLRIRDIAARSDDDSKFNWSVMLKDPNPADIEQGQLGDC</sequence>
<dbReference type="GO" id="GO:0008270">
    <property type="term" value="F:zinc ion binding"/>
    <property type="evidence" value="ECO:0007669"/>
    <property type="project" value="UniProtKB-KW"/>
</dbReference>